<dbReference type="SMART" id="SM00882">
    <property type="entry name" value="CoA_trans"/>
    <property type="match status" value="2"/>
</dbReference>
<dbReference type="PANTHER" id="PTHR43293">
    <property type="entry name" value="ACETATE COA-TRANSFERASE YDIF"/>
    <property type="match status" value="1"/>
</dbReference>
<dbReference type="GO" id="GO:0016740">
    <property type="term" value="F:transferase activity"/>
    <property type="evidence" value="ECO:0007669"/>
    <property type="project" value="UniProtKB-KW"/>
</dbReference>
<organism evidence="1 2">
    <name type="scientific">Pseudonocardia charpentierae</name>
    <dbReference type="NCBI Taxonomy" id="3075545"/>
    <lineage>
        <taxon>Bacteria</taxon>
        <taxon>Bacillati</taxon>
        <taxon>Actinomycetota</taxon>
        <taxon>Actinomycetes</taxon>
        <taxon>Pseudonocardiales</taxon>
        <taxon>Pseudonocardiaceae</taxon>
        <taxon>Pseudonocardia</taxon>
    </lineage>
</organism>
<accession>A0ABU2N8D0</accession>
<keyword evidence="1" id="KW-0808">Transferase</keyword>
<name>A0ABU2N8D0_9PSEU</name>
<dbReference type="PANTHER" id="PTHR43293:SF1">
    <property type="entry name" value="ACETATE COA-TRANSFERASE YDIF"/>
    <property type="match status" value="1"/>
</dbReference>
<comment type="caution">
    <text evidence="1">The sequence shown here is derived from an EMBL/GenBank/DDBJ whole genome shotgun (WGS) entry which is preliminary data.</text>
</comment>
<keyword evidence="2" id="KW-1185">Reference proteome</keyword>
<reference evidence="2" key="1">
    <citation type="submission" date="2023-07" db="EMBL/GenBank/DDBJ databases">
        <title>30 novel species of actinomycetes from the DSMZ collection.</title>
        <authorList>
            <person name="Nouioui I."/>
        </authorList>
    </citation>
    <scope>NUCLEOTIDE SEQUENCE [LARGE SCALE GENOMIC DNA]</scope>
    <source>
        <strain evidence="2">DSM 45834</strain>
    </source>
</reference>
<protein>
    <submittedName>
        <fullName evidence="1">CoA-transferase</fullName>
        <ecNumber evidence="1">2.8.3.-</ecNumber>
    </submittedName>
</protein>
<gene>
    <name evidence="1" type="ORF">RM445_10645</name>
</gene>
<dbReference type="EMBL" id="JAVREJ010000005">
    <property type="protein sequence ID" value="MDT0349981.1"/>
    <property type="molecule type" value="Genomic_DNA"/>
</dbReference>
<evidence type="ECO:0000313" key="1">
    <source>
        <dbReference type="EMBL" id="MDT0349981.1"/>
    </source>
</evidence>
<dbReference type="EC" id="2.8.3.-" evidence="1"/>
<dbReference type="SUPFAM" id="SSF100950">
    <property type="entry name" value="NagB/RpiA/CoA transferase-like"/>
    <property type="match status" value="2"/>
</dbReference>
<dbReference type="Pfam" id="PF01144">
    <property type="entry name" value="CoA_trans"/>
    <property type="match status" value="1"/>
</dbReference>
<dbReference type="InterPro" id="IPR004165">
    <property type="entry name" value="CoA_trans_fam_I"/>
</dbReference>
<sequence length="641" mass="69346">MSRNKVITAEAAAGLVLAGDTIATTGFVGTGFAEELALALERRFLDTGEPRDLTLVFAAGQGDGGKRGVNHFAHEGMVKRVIGGHWALVPALGALALGNRIEAYCFPQGVISVLYREIAAGRPGLITTVGIDTFIDPRLEGGRMNAMTTENLVEVLTVRGREHLLFPSFPINVAFLRGTTADPEGNVTMEREALTIEVLSIAQAVKNSGGIVLVQVERVTTAHMLNPREVRIPGILVDGVVVARPENHPQTFAEVYNPAYTGEIRTPLDRLPVLPTGPRKAIARRGTLALKPNAIVNLGIGMPEGMASVAHEEHVLDLITLTVEAGGIGGLPAGGLSFGAVTNPQAIIDQPYMFDFYDGGGLDQAFLGMAEVDAEGNVNVSRFTPKLAGPGGFINISQSAKALWFMSTFTAGAKVAIGDGRLKVVADGAIRRFVDRLQQRTFSGAYARSRGQQVHFITERAVFRLTDDGLLLTEIAPGVDLDRDVLAHMEFTPAIAKDLREMDSRIFYDEPMGLSRDALVDLDDRFVHHPEDNALYVNLEGLHLDSAEQASELAAYLDRRLTALGHRVHAVVNYDNLELGPTAEDAFFTMIRDSTEKHFLSATHYSTNAFFRHQLGGRFTEAQLGQTIYPTFAAAREGTRE</sequence>
<dbReference type="Gene3D" id="3.40.1080.10">
    <property type="entry name" value="Glutaconate Coenzyme A-transferase"/>
    <property type="match status" value="2"/>
</dbReference>
<proteinExistence type="predicted"/>
<dbReference type="Proteomes" id="UP001183202">
    <property type="component" value="Unassembled WGS sequence"/>
</dbReference>
<dbReference type="RefSeq" id="WP_311556009.1">
    <property type="nucleotide sequence ID" value="NZ_JAVREJ010000005.1"/>
</dbReference>
<evidence type="ECO:0000313" key="2">
    <source>
        <dbReference type="Proteomes" id="UP001183202"/>
    </source>
</evidence>
<dbReference type="InterPro" id="IPR037171">
    <property type="entry name" value="NagB/RpiA_transferase-like"/>
</dbReference>